<evidence type="ECO:0000313" key="2">
    <source>
        <dbReference type="Proteomes" id="UP000184330"/>
    </source>
</evidence>
<organism evidence="1 2">
    <name type="scientific">Phialocephala subalpina</name>
    <dbReference type="NCBI Taxonomy" id="576137"/>
    <lineage>
        <taxon>Eukaryota</taxon>
        <taxon>Fungi</taxon>
        <taxon>Dikarya</taxon>
        <taxon>Ascomycota</taxon>
        <taxon>Pezizomycotina</taxon>
        <taxon>Leotiomycetes</taxon>
        <taxon>Helotiales</taxon>
        <taxon>Mollisiaceae</taxon>
        <taxon>Phialocephala</taxon>
        <taxon>Phialocephala fortinii species complex</taxon>
    </lineage>
</organism>
<proteinExistence type="predicted"/>
<reference evidence="1 2" key="1">
    <citation type="submission" date="2016-03" db="EMBL/GenBank/DDBJ databases">
        <authorList>
            <person name="Ploux O."/>
        </authorList>
    </citation>
    <scope>NUCLEOTIDE SEQUENCE [LARGE SCALE GENOMIC DNA]</scope>
    <source>
        <strain evidence="1 2">UAMH 11012</strain>
    </source>
</reference>
<gene>
    <name evidence="1" type="ORF">PAC_05247</name>
</gene>
<keyword evidence="2" id="KW-1185">Reference proteome</keyword>
<dbReference type="AlphaFoldDB" id="A0A1L7WRH1"/>
<dbReference type="Proteomes" id="UP000184330">
    <property type="component" value="Unassembled WGS sequence"/>
</dbReference>
<sequence length="220" mass="25546">MAWTINSDILKLKENKIEQIKAFENLLSVTYGTTYQLTGKKSKGKAAQIVLMTEMADYYRSLPVLSHSLENVLLQGNIRVYHPSSAKALFDAACKLRHPVLFRDCLYFCAGFRRADSSDYHQHIRDLDLKLQKIVKIARVGILEQVVQAHEKICKRSSEDEDVVEELLRWIYPLLANNMATDDENWEWDSCEGCYRGRSFFFCAEVADKDLPWDIEEKDW</sequence>
<evidence type="ECO:0000313" key="1">
    <source>
        <dbReference type="EMBL" id="CZR55360.1"/>
    </source>
</evidence>
<dbReference type="EMBL" id="FJOG01000006">
    <property type="protein sequence ID" value="CZR55360.1"/>
    <property type="molecule type" value="Genomic_DNA"/>
</dbReference>
<name>A0A1L7WRH1_9HELO</name>
<evidence type="ECO:0008006" key="3">
    <source>
        <dbReference type="Google" id="ProtNLM"/>
    </source>
</evidence>
<accession>A0A1L7WRH1</accession>
<protein>
    <recommendedName>
        <fullName evidence="3">BTB domain-containing protein</fullName>
    </recommendedName>
</protein>